<feature type="signal peptide" evidence="2">
    <location>
        <begin position="1"/>
        <end position="21"/>
    </location>
</feature>
<sequence>MKKTLATTVLALLFVTGCSSTEEPNTSTKESNNSVEEKPGTGDTDKETNQTIEEGSYAAIVVINGQDYIGQNIVSNDEYTIKEHIGEVKTKVDHEKRPSENWSSNVFEEGTKIYSVNERNDVFLIEVRDNEYTVLAQDGAYSQEK</sequence>
<evidence type="ECO:0000256" key="1">
    <source>
        <dbReference type="SAM" id="MobiDB-lite"/>
    </source>
</evidence>
<feature type="region of interest" description="Disordered" evidence="1">
    <location>
        <begin position="20"/>
        <end position="52"/>
    </location>
</feature>
<keyword evidence="2" id="KW-0732">Signal</keyword>
<feature type="compositionally biased region" description="Basic and acidic residues" evidence="1">
    <location>
        <begin position="35"/>
        <end position="48"/>
    </location>
</feature>
<keyword evidence="3" id="KW-0614">Plasmid</keyword>
<feature type="compositionally biased region" description="Polar residues" evidence="1">
    <location>
        <begin position="20"/>
        <end position="34"/>
    </location>
</feature>
<accession>A0ABZ2NB82</accession>
<evidence type="ECO:0000256" key="2">
    <source>
        <dbReference type="SAM" id="SignalP"/>
    </source>
</evidence>
<gene>
    <name evidence="3" type="ORF">WDJ61_18665</name>
</gene>
<protein>
    <recommendedName>
        <fullName evidence="5">Lipoprotein</fullName>
    </recommendedName>
</protein>
<evidence type="ECO:0008006" key="5">
    <source>
        <dbReference type="Google" id="ProtNLM"/>
    </source>
</evidence>
<evidence type="ECO:0000313" key="4">
    <source>
        <dbReference type="Proteomes" id="UP001387364"/>
    </source>
</evidence>
<proteinExistence type="predicted"/>
<name>A0ABZ2NB82_9BACI</name>
<evidence type="ECO:0000313" key="3">
    <source>
        <dbReference type="EMBL" id="WXB95004.1"/>
    </source>
</evidence>
<dbReference type="EMBL" id="CP147406">
    <property type="protein sequence ID" value="WXB95004.1"/>
    <property type="molecule type" value="Genomic_DNA"/>
</dbReference>
<dbReference type="RefSeq" id="WP_338754897.1">
    <property type="nucleotide sequence ID" value="NZ_CP147406.1"/>
</dbReference>
<feature type="chain" id="PRO_5046921460" description="Lipoprotein" evidence="2">
    <location>
        <begin position="22"/>
        <end position="145"/>
    </location>
</feature>
<dbReference type="Proteomes" id="UP001387364">
    <property type="component" value="Plasmid unnamed2"/>
</dbReference>
<dbReference type="PROSITE" id="PS51257">
    <property type="entry name" value="PROKAR_LIPOPROTEIN"/>
    <property type="match status" value="1"/>
</dbReference>
<geneLocation type="plasmid" evidence="3 4">
    <name>unnamed2</name>
</geneLocation>
<keyword evidence="4" id="KW-1185">Reference proteome</keyword>
<organism evidence="3 4">
    <name type="scientific">Bacillus kandeliae</name>
    <dbReference type="NCBI Taxonomy" id="3129297"/>
    <lineage>
        <taxon>Bacteria</taxon>
        <taxon>Bacillati</taxon>
        <taxon>Bacillota</taxon>
        <taxon>Bacilli</taxon>
        <taxon>Bacillales</taxon>
        <taxon>Bacillaceae</taxon>
        <taxon>Bacillus</taxon>
    </lineage>
</organism>
<reference evidence="3 4" key="1">
    <citation type="submission" date="2024-02" db="EMBL/GenBank/DDBJ databases">
        <title>Seven novel Bacillus-like species.</title>
        <authorList>
            <person name="Liu G."/>
        </authorList>
    </citation>
    <scope>NUCLEOTIDE SEQUENCE [LARGE SCALE GENOMIC DNA]</scope>
    <source>
        <strain evidence="3 4">FJAT-52991</strain>
        <plasmid evidence="3 4">unnamed2</plasmid>
    </source>
</reference>